<feature type="region of interest" description="Disordered" evidence="1">
    <location>
        <begin position="96"/>
        <end position="116"/>
    </location>
</feature>
<accession>A0A915ENU3</accession>
<organism evidence="2 3">
    <name type="scientific">Ditylenchus dipsaci</name>
    <dbReference type="NCBI Taxonomy" id="166011"/>
    <lineage>
        <taxon>Eukaryota</taxon>
        <taxon>Metazoa</taxon>
        <taxon>Ecdysozoa</taxon>
        <taxon>Nematoda</taxon>
        <taxon>Chromadorea</taxon>
        <taxon>Rhabditida</taxon>
        <taxon>Tylenchina</taxon>
        <taxon>Tylenchomorpha</taxon>
        <taxon>Sphaerularioidea</taxon>
        <taxon>Anguinidae</taxon>
        <taxon>Anguininae</taxon>
        <taxon>Ditylenchus</taxon>
    </lineage>
</organism>
<dbReference type="Proteomes" id="UP000887574">
    <property type="component" value="Unplaced"/>
</dbReference>
<evidence type="ECO:0000313" key="2">
    <source>
        <dbReference type="Proteomes" id="UP000887574"/>
    </source>
</evidence>
<evidence type="ECO:0000313" key="3">
    <source>
        <dbReference type="WBParaSite" id="jg8795"/>
    </source>
</evidence>
<sequence>MPFKLSKSETSEDYSAGEHVVYIPLDRTPRSTVGMIDEVLTDETPVESASSKTGEVNIHASEQEPRYMIRNLKTGKSTAYKRYNIMRKATQEEVQSKASNFSLDQDVSPHAEPPHHGVPIKYLPNSWRYLQVVGVLSREMVYRPSLSSGSDDNVKMMIS</sequence>
<dbReference type="AlphaFoldDB" id="A0A915ENU3"/>
<dbReference type="WBParaSite" id="jg8795">
    <property type="protein sequence ID" value="jg8795"/>
    <property type="gene ID" value="jg8795"/>
</dbReference>
<proteinExistence type="predicted"/>
<keyword evidence="2" id="KW-1185">Reference proteome</keyword>
<feature type="compositionally biased region" description="Polar residues" evidence="1">
    <location>
        <begin position="96"/>
        <end position="105"/>
    </location>
</feature>
<protein>
    <submittedName>
        <fullName evidence="3">Hypervirulence associated protein TUDOR domain-containing protein</fullName>
    </submittedName>
</protein>
<name>A0A915ENU3_9BILA</name>
<evidence type="ECO:0000256" key="1">
    <source>
        <dbReference type="SAM" id="MobiDB-lite"/>
    </source>
</evidence>
<reference evidence="3" key="1">
    <citation type="submission" date="2022-11" db="UniProtKB">
        <authorList>
            <consortium name="WormBaseParasite"/>
        </authorList>
    </citation>
    <scope>IDENTIFICATION</scope>
</reference>